<comment type="caution">
    <text evidence="1">The sequence shown here is derived from an EMBL/GenBank/DDBJ whole genome shotgun (WGS) entry which is preliminary data.</text>
</comment>
<accession>A0A815QRG0</accession>
<protein>
    <submittedName>
        <fullName evidence="1">Uncharacterized protein</fullName>
    </submittedName>
</protein>
<dbReference type="EMBL" id="CAJNOU010006852">
    <property type="protein sequence ID" value="CAF1514005.1"/>
    <property type="molecule type" value="Genomic_DNA"/>
</dbReference>
<name>A0A815QRG0_9BILA</name>
<dbReference type="EMBL" id="CAJOAX010002608">
    <property type="protein sequence ID" value="CAF3807857.1"/>
    <property type="molecule type" value="Genomic_DNA"/>
</dbReference>
<dbReference type="EMBL" id="CAJNOO010007327">
    <property type="protein sequence ID" value="CAF1465985.1"/>
    <property type="molecule type" value="Genomic_DNA"/>
</dbReference>
<evidence type="ECO:0000313" key="4">
    <source>
        <dbReference type="EMBL" id="CAF4188348.1"/>
    </source>
</evidence>
<dbReference type="EMBL" id="CAJOBE010015314">
    <property type="protein sequence ID" value="CAF4188348.1"/>
    <property type="molecule type" value="Genomic_DNA"/>
</dbReference>
<dbReference type="AlphaFoldDB" id="A0A815QRG0"/>
<gene>
    <name evidence="4" type="ORF">FNK824_LOCUS35608</name>
    <name evidence="3" type="ORF">OTI717_LOCUS18654</name>
    <name evidence="1" type="ORF">RFH988_LOCUS37352</name>
    <name evidence="2" type="ORF">SEV965_LOCUS36695</name>
</gene>
<evidence type="ECO:0000313" key="1">
    <source>
        <dbReference type="EMBL" id="CAF1465985.1"/>
    </source>
</evidence>
<evidence type="ECO:0000313" key="3">
    <source>
        <dbReference type="EMBL" id="CAF3807857.1"/>
    </source>
</evidence>
<dbReference type="Proteomes" id="UP000663823">
    <property type="component" value="Unassembled WGS sequence"/>
</dbReference>
<sequence length="152" mass="18316">MNLRIRNYPPKFWLQLHKHAIDLLLPPPSRKPRRPPRNKIKNCLTSLSPHIQKFIYCGAIDKRKGEIRASKFPLTIEQFNIMKSLCLTRQYQPVVLLEEELKLEYNFIHKSYVRGIQNIQFRLQTQKPIVPRQYPIFLLRIRYHQKPPILHQ</sequence>
<dbReference type="Proteomes" id="UP000663874">
    <property type="component" value="Unassembled WGS sequence"/>
</dbReference>
<dbReference type="OrthoDB" id="10037667at2759"/>
<reference evidence="1" key="1">
    <citation type="submission" date="2021-02" db="EMBL/GenBank/DDBJ databases">
        <authorList>
            <person name="Nowell W R."/>
        </authorList>
    </citation>
    <scope>NUCLEOTIDE SEQUENCE</scope>
</reference>
<dbReference type="Proteomes" id="UP000663882">
    <property type="component" value="Unassembled WGS sequence"/>
</dbReference>
<evidence type="ECO:0000313" key="2">
    <source>
        <dbReference type="EMBL" id="CAF1514005.1"/>
    </source>
</evidence>
<evidence type="ECO:0000313" key="5">
    <source>
        <dbReference type="Proteomes" id="UP000663882"/>
    </source>
</evidence>
<proteinExistence type="predicted"/>
<organism evidence="1 5">
    <name type="scientific">Rotaria sordida</name>
    <dbReference type="NCBI Taxonomy" id="392033"/>
    <lineage>
        <taxon>Eukaryota</taxon>
        <taxon>Metazoa</taxon>
        <taxon>Spiralia</taxon>
        <taxon>Gnathifera</taxon>
        <taxon>Rotifera</taxon>
        <taxon>Eurotatoria</taxon>
        <taxon>Bdelloidea</taxon>
        <taxon>Philodinida</taxon>
        <taxon>Philodinidae</taxon>
        <taxon>Rotaria</taxon>
    </lineage>
</organism>
<dbReference type="Proteomes" id="UP000663889">
    <property type="component" value="Unassembled WGS sequence"/>
</dbReference>